<dbReference type="AlphaFoldDB" id="A0A401ZL77"/>
<keyword evidence="3" id="KW-1185">Reference proteome</keyword>
<protein>
    <submittedName>
        <fullName evidence="2">Uncharacterized protein</fullName>
    </submittedName>
</protein>
<reference evidence="3" key="1">
    <citation type="submission" date="2018-12" db="EMBL/GenBank/DDBJ databases">
        <title>Tengunoibacter tsumagoiensis gen. nov., sp. nov., Dictyobacter kobayashii sp. nov., D. alpinus sp. nov., and D. joshuensis sp. nov. and description of Dictyobacteraceae fam. nov. within the order Ktedonobacterales isolated from Tengu-no-mugimeshi.</title>
        <authorList>
            <person name="Wang C.M."/>
            <person name="Zheng Y."/>
            <person name="Sakai Y."/>
            <person name="Toyoda A."/>
            <person name="Minakuchi Y."/>
            <person name="Abe K."/>
            <person name="Yokota A."/>
            <person name="Yabe S."/>
        </authorList>
    </citation>
    <scope>NUCLEOTIDE SEQUENCE [LARGE SCALE GENOMIC DNA]</scope>
    <source>
        <strain evidence="3">S-27</strain>
    </source>
</reference>
<name>A0A401ZL77_9CHLR</name>
<organism evidence="2 3">
    <name type="scientific">Dictyobacter aurantiacus</name>
    <dbReference type="NCBI Taxonomy" id="1936993"/>
    <lineage>
        <taxon>Bacteria</taxon>
        <taxon>Bacillati</taxon>
        <taxon>Chloroflexota</taxon>
        <taxon>Ktedonobacteria</taxon>
        <taxon>Ktedonobacterales</taxon>
        <taxon>Dictyobacteraceae</taxon>
        <taxon>Dictyobacter</taxon>
    </lineage>
</organism>
<dbReference type="Proteomes" id="UP000287224">
    <property type="component" value="Unassembled WGS sequence"/>
</dbReference>
<evidence type="ECO:0000313" key="3">
    <source>
        <dbReference type="Proteomes" id="UP000287224"/>
    </source>
</evidence>
<proteinExistence type="predicted"/>
<evidence type="ECO:0000313" key="2">
    <source>
        <dbReference type="EMBL" id="GCE07619.1"/>
    </source>
</evidence>
<gene>
    <name evidence="2" type="ORF">KDAU_49480</name>
</gene>
<sequence length="50" mass="5245">MQEGRQGPPAGGLGVSPTLPSLSLPTEGGRKKDHVFLAEPIVTHFICNTC</sequence>
<evidence type="ECO:0000256" key="1">
    <source>
        <dbReference type="SAM" id="MobiDB-lite"/>
    </source>
</evidence>
<accession>A0A401ZL77</accession>
<dbReference type="EMBL" id="BIFQ01000001">
    <property type="protein sequence ID" value="GCE07619.1"/>
    <property type="molecule type" value="Genomic_DNA"/>
</dbReference>
<feature type="region of interest" description="Disordered" evidence="1">
    <location>
        <begin position="1"/>
        <end position="30"/>
    </location>
</feature>
<comment type="caution">
    <text evidence="2">The sequence shown here is derived from an EMBL/GenBank/DDBJ whole genome shotgun (WGS) entry which is preliminary data.</text>
</comment>